<dbReference type="CDD" id="cd00093">
    <property type="entry name" value="HTH_XRE"/>
    <property type="match status" value="1"/>
</dbReference>
<dbReference type="Pfam" id="PF01381">
    <property type="entry name" value="HTH_3"/>
    <property type="match status" value="1"/>
</dbReference>
<dbReference type="EMBL" id="AEBE01000038">
    <property type="protein sequence ID" value="EFU90872.1"/>
    <property type="molecule type" value="Genomic_DNA"/>
</dbReference>
<evidence type="ECO:0000313" key="3">
    <source>
        <dbReference type="EMBL" id="EFU90872.1"/>
    </source>
</evidence>
<dbReference type="PANTHER" id="PTHR46558:SF4">
    <property type="entry name" value="DNA-BIDING PHAGE PROTEIN"/>
    <property type="match status" value="1"/>
</dbReference>
<dbReference type="PROSITE" id="PS50943">
    <property type="entry name" value="HTH_CROC1"/>
    <property type="match status" value="1"/>
</dbReference>
<accession>A0ABC9P7P1</accession>
<keyword evidence="1 3" id="KW-0238">DNA-binding</keyword>
<dbReference type="InterPro" id="IPR001387">
    <property type="entry name" value="Cro/C1-type_HTH"/>
</dbReference>
<sequence length="83" mass="9763">MQIERRDRMRTNFKMEREKLKLTQKELAEKLDLSEVYVRKLESGASSPSTKKAVIIAEFFGKPLDYLFPDIFLLSFDTECIDN</sequence>
<evidence type="ECO:0000256" key="1">
    <source>
        <dbReference type="ARBA" id="ARBA00023125"/>
    </source>
</evidence>
<comment type="caution">
    <text evidence="3">The sequence shown here is derived from an EMBL/GenBank/DDBJ whole genome shotgun (WGS) entry which is preliminary data.</text>
</comment>
<evidence type="ECO:0000259" key="2">
    <source>
        <dbReference type="PROSITE" id="PS50943"/>
    </source>
</evidence>
<proteinExistence type="predicted"/>
<dbReference type="PANTHER" id="PTHR46558">
    <property type="entry name" value="TRACRIPTIONAL REGULATORY PROTEIN-RELATED-RELATED"/>
    <property type="match status" value="1"/>
</dbReference>
<dbReference type="AlphaFoldDB" id="A0ABC9P7P1"/>
<reference evidence="3 4" key="1">
    <citation type="submission" date="2010-09" db="EMBL/GenBank/DDBJ databases">
        <authorList>
            <person name="Weinstock G."/>
            <person name="Sodergren E."/>
            <person name="Clifton S."/>
            <person name="Fulton L."/>
            <person name="Fulton B."/>
            <person name="Courtney L."/>
            <person name="Fronick C."/>
            <person name="Harrison M."/>
            <person name="Strong C."/>
            <person name="Farmer C."/>
            <person name="Delahaunty K."/>
            <person name="Markovic C."/>
            <person name="Hall O."/>
            <person name="Minx P."/>
            <person name="Tomlinson C."/>
            <person name="Mitreva M."/>
            <person name="Hou S."/>
            <person name="Chen J."/>
            <person name="Wollam A."/>
            <person name="Pepin K.H."/>
            <person name="Johnson M."/>
            <person name="Bhonagiri V."/>
            <person name="Zhang X."/>
            <person name="Suruliraj S."/>
            <person name="Warren W."/>
            <person name="Chinwalla A."/>
            <person name="Mardis E.R."/>
            <person name="Wilson R.K."/>
        </authorList>
    </citation>
    <scope>NUCLEOTIDE SEQUENCE [LARGE SCALE GENOMIC DNA]</scope>
    <source>
        <strain evidence="3 4">TX0630</strain>
    </source>
</reference>
<evidence type="ECO:0000313" key="4">
    <source>
        <dbReference type="Proteomes" id="UP000004933"/>
    </source>
</evidence>
<protein>
    <submittedName>
        <fullName evidence="3">DNA-binding helix-turn-helix protein</fullName>
    </submittedName>
</protein>
<dbReference type="GO" id="GO:0003677">
    <property type="term" value="F:DNA binding"/>
    <property type="evidence" value="ECO:0007669"/>
    <property type="project" value="UniProtKB-KW"/>
</dbReference>
<dbReference type="SMART" id="SM00530">
    <property type="entry name" value="HTH_XRE"/>
    <property type="match status" value="1"/>
</dbReference>
<dbReference type="SUPFAM" id="SSF47413">
    <property type="entry name" value="lambda repressor-like DNA-binding domains"/>
    <property type="match status" value="1"/>
</dbReference>
<dbReference type="InterPro" id="IPR010982">
    <property type="entry name" value="Lambda_DNA-bd_dom_sf"/>
</dbReference>
<gene>
    <name evidence="3" type="ORF">HMPREF9511_01148</name>
</gene>
<name>A0ABC9P7P1_ENTFL</name>
<feature type="domain" description="HTH cro/C1-type" evidence="2">
    <location>
        <begin position="13"/>
        <end position="67"/>
    </location>
</feature>
<dbReference type="Proteomes" id="UP000004933">
    <property type="component" value="Unassembled WGS sequence"/>
</dbReference>
<organism evidence="3 4">
    <name type="scientific">Enterococcus faecalis TX0630</name>
    <dbReference type="NCBI Taxonomy" id="749508"/>
    <lineage>
        <taxon>Bacteria</taxon>
        <taxon>Bacillati</taxon>
        <taxon>Bacillota</taxon>
        <taxon>Bacilli</taxon>
        <taxon>Lactobacillales</taxon>
        <taxon>Enterococcaceae</taxon>
        <taxon>Enterococcus</taxon>
    </lineage>
</organism>
<dbReference type="Gene3D" id="1.10.260.40">
    <property type="entry name" value="lambda repressor-like DNA-binding domains"/>
    <property type="match status" value="1"/>
</dbReference>